<dbReference type="PANTHER" id="PTHR21113:SF4">
    <property type="entry name" value="CHITIN-BINDING TYPE-4 DOMAIN-CONTAINING PROTEIN"/>
    <property type="match status" value="1"/>
</dbReference>
<evidence type="ECO:0000256" key="1">
    <source>
        <dbReference type="SAM" id="MobiDB-lite"/>
    </source>
</evidence>
<keyword evidence="2" id="KW-1133">Transmembrane helix</keyword>
<gene>
    <name evidence="3" type="ORF">HJC23_008523</name>
</gene>
<comment type="caution">
    <text evidence="3">The sequence shown here is derived from an EMBL/GenBank/DDBJ whole genome shotgun (WGS) entry which is preliminary data.</text>
</comment>
<keyword evidence="4" id="KW-1185">Reference proteome</keyword>
<evidence type="ECO:0000313" key="3">
    <source>
        <dbReference type="EMBL" id="KAL3804708.1"/>
    </source>
</evidence>
<dbReference type="Proteomes" id="UP001516023">
    <property type="component" value="Unassembled WGS sequence"/>
</dbReference>
<proteinExistence type="predicted"/>
<protein>
    <submittedName>
        <fullName evidence="3">Uncharacterized protein</fullName>
    </submittedName>
</protein>
<accession>A0ABD3QW99</accession>
<dbReference type="PANTHER" id="PTHR21113">
    <property type="entry name" value="AGAP001705-PA"/>
    <property type="match status" value="1"/>
</dbReference>
<keyword evidence="2" id="KW-0812">Transmembrane</keyword>
<feature type="region of interest" description="Disordered" evidence="1">
    <location>
        <begin position="505"/>
        <end position="526"/>
    </location>
</feature>
<organism evidence="3 4">
    <name type="scientific">Cyclotella cryptica</name>
    <dbReference type="NCBI Taxonomy" id="29204"/>
    <lineage>
        <taxon>Eukaryota</taxon>
        <taxon>Sar</taxon>
        <taxon>Stramenopiles</taxon>
        <taxon>Ochrophyta</taxon>
        <taxon>Bacillariophyta</taxon>
        <taxon>Coscinodiscophyceae</taxon>
        <taxon>Thalassiosirophycidae</taxon>
        <taxon>Stephanodiscales</taxon>
        <taxon>Stephanodiscaceae</taxon>
        <taxon>Cyclotella</taxon>
    </lineage>
</organism>
<reference evidence="3 4" key="1">
    <citation type="journal article" date="2020" name="G3 (Bethesda)">
        <title>Improved Reference Genome for Cyclotella cryptica CCMP332, a Model for Cell Wall Morphogenesis, Salinity Adaptation, and Lipid Production in Diatoms (Bacillariophyta).</title>
        <authorList>
            <person name="Roberts W.R."/>
            <person name="Downey K.M."/>
            <person name="Ruck E.C."/>
            <person name="Traller J.C."/>
            <person name="Alverson A.J."/>
        </authorList>
    </citation>
    <scope>NUCLEOTIDE SEQUENCE [LARGE SCALE GENOMIC DNA]</scope>
    <source>
        <strain evidence="3 4">CCMP332</strain>
    </source>
</reference>
<evidence type="ECO:0000256" key="2">
    <source>
        <dbReference type="SAM" id="Phobius"/>
    </source>
</evidence>
<feature type="transmembrane region" description="Helical" evidence="2">
    <location>
        <begin position="12"/>
        <end position="34"/>
    </location>
</feature>
<name>A0ABD3QW99_9STRA</name>
<dbReference type="EMBL" id="JABMIG020000006">
    <property type="protein sequence ID" value="KAL3804708.1"/>
    <property type="molecule type" value="Genomic_DNA"/>
</dbReference>
<dbReference type="AlphaFoldDB" id="A0ABD3QW99"/>
<sequence>MLRSNSIRRHFSLYHRTTIIAVINCFICTSVATLTSHVRAQNQLDQSNYFDTFDEVKAWLDSKQSKLENSVFLSYDSNGDPYNSSWYKYDDFVRVFESLSVAGLGGGDDELRFYTGADGKGSIYGLINIAAFLAHAMTVSIQYDVCDEFNDDDLATVGQFAISNSCGQWGRNYQDEICTGKSSSMTCAVDVNATITAVSLFKNDNNTPPAFSCGPKTNATDYTGYWDSENGVIVNSAFSNRYGRIDIEGCCWWGRGVLLTRGTCQFGRINHYLGINAGAQGFLNFYDVDFCAYPEVVCQSQYSKDLRWAVGYFEWIDRVQTFNDTASYLEELEEFVESRLNDTNAALFIDTVGIALPVSCSGDSLMCSSEEDRRLADKRRKNFMTLVYDVLALHDLLPELLTTTVATASVGESSGIISDTGDGLLTQPTNFSLLTPAVDSETDLWYPTYSADNFESGICVNSLPIPKNVSTFQSELECCVKFFNFQIEGYCLKQLPSPPAIPPWIDSVQRNPSKHPTPQPDLPTQSPTFEPTYVETELVTLPSSAFERKLILLTIFLFQSHLLMTTIFC</sequence>
<keyword evidence="2" id="KW-0472">Membrane</keyword>
<evidence type="ECO:0000313" key="4">
    <source>
        <dbReference type="Proteomes" id="UP001516023"/>
    </source>
</evidence>